<name>A0A418JHT5_STAHY</name>
<protein>
    <submittedName>
        <fullName evidence="1">Uncharacterized protein</fullName>
    </submittedName>
</protein>
<comment type="caution">
    <text evidence="1">The sequence shown here is derived from an EMBL/GenBank/DDBJ whole genome shotgun (WGS) entry which is preliminary data.</text>
</comment>
<dbReference type="Proteomes" id="UP000285625">
    <property type="component" value="Unassembled WGS sequence"/>
</dbReference>
<organism evidence="1 2">
    <name type="scientific">Staphylococcus hyicus</name>
    <dbReference type="NCBI Taxonomy" id="1284"/>
    <lineage>
        <taxon>Bacteria</taxon>
        <taxon>Bacillati</taxon>
        <taxon>Bacillota</taxon>
        <taxon>Bacilli</taxon>
        <taxon>Bacillales</taxon>
        <taxon>Staphylococcaceae</taxon>
        <taxon>Staphylococcus</taxon>
    </lineage>
</organism>
<reference evidence="1 2" key="1">
    <citation type="journal article" date="2016" name="Front. Microbiol.">
        <title>Comprehensive Phylogenetic Analysis of Bovine Non-aureus Staphylococci Species Based on Whole-Genome Sequencing.</title>
        <authorList>
            <person name="Naushad S."/>
            <person name="Barkema H.W."/>
            <person name="Luby C."/>
            <person name="Condas L.A."/>
            <person name="Nobrega D.B."/>
            <person name="Carson D.A."/>
            <person name="De Buck J."/>
        </authorList>
    </citation>
    <scope>NUCLEOTIDE SEQUENCE [LARGE SCALE GENOMIC DNA]</scope>
    <source>
        <strain evidence="1 2">SNUC 5959</strain>
    </source>
</reference>
<dbReference type="AlphaFoldDB" id="A0A418JHT5"/>
<dbReference type="EMBL" id="QXVO01000027">
    <property type="protein sequence ID" value="RIO44747.1"/>
    <property type="molecule type" value="Genomic_DNA"/>
</dbReference>
<proteinExistence type="predicted"/>
<accession>A0A418JHT5</accession>
<gene>
    <name evidence="1" type="ORF">BUZ57_09015</name>
</gene>
<evidence type="ECO:0000313" key="1">
    <source>
        <dbReference type="EMBL" id="RIO44747.1"/>
    </source>
</evidence>
<dbReference type="RefSeq" id="WP_119635657.1">
    <property type="nucleotide sequence ID" value="NZ_CP170218.1"/>
</dbReference>
<evidence type="ECO:0000313" key="2">
    <source>
        <dbReference type="Proteomes" id="UP000285625"/>
    </source>
</evidence>
<sequence length="112" mass="12983">MNQQTVPTFYEASMILNDCHKKALSFQLTYLNNPSEAQTTLHQLHTKLATLYKTLPHPDSITQCPPYEYATFYHCIHHLYHNPLTQIDVGNQMCVTQSYIDVILHTKTHLHS</sequence>